<reference evidence="2" key="1">
    <citation type="submission" date="2016-10" db="EMBL/GenBank/DDBJ databases">
        <authorList>
            <person name="Varghese N."/>
            <person name="Submissions S."/>
        </authorList>
    </citation>
    <scope>NUCLEOTIDE SEQUENCE [LARGE SCALE GENOMIC DNA]</scope>
    <source>
        <strain evidence="2">DSM 44796</strain>
    </source>
</reference>
<dbReference type="RefSeq" id="WP_090012466.1">
    <property type="nucleotide sequence ID" value="NZ_FNET01000021.1"/>
</dbReference>
<proteinExistence type="predicted"/>
<evidence type="ECO:0000313" key="2">
    <source>
        <dbReference type="Proteomes" id="UP000199682"/>
    </source>
</evidence>
<dbReference type="Pfam" id="PF14430">
    <property type="entry name" value="Imm1"/>
    <property type="match status" value="1"/>
</dbReference>
<protein>
    <submittedName>
        <fullName evidence="1">Immunity protein Imm1</fullName>
    </submittedName>
</protein>
<dbReference type="AlphaFoldDB" id="A0A1G9T7R3"/>
<dbReference type="Proteomes" id="UP000199682">
    <property type="component" value="Unassembled WGS sequence"/>
</dbReference>
<accession>A0A1G9T7R3</accession>
<evidence type="ECO:0000313" key="1">
    <source>
        <dbReference type="EMBL" id="SDM43753.1"/>
    </source>
</evidence>
<sequence>MIVTATLTTQIGRVARGIIECTQLVDEVLDTEHTDWETLLAIGDEQYYSEPKGPYPNHQLRVSASPARGVAALNYIDHDDPTMTVANSFNAGRLPFAVDLIFNGDTGAVFPQSAVIQIEDAHAALTEWLTTRKRPTCIEWVPYDEY</sequence>
<dbReference type="EMBL" id="FNET01000021">
    <property type="protein sequence ID" value="SDM43753.1"/>
    <property type="molecule type" value="Genomic_DNA"/>
</dbReference>
<dbReference type="InterPro" id="IPR025680">
    <property type="entry name" value="DddI"/>
</dbReference>
<gene>
    <name evidence="1" type="ORF">SAMN04488074_121104</name>
</gene>
<name>A0A1G9T7R3_9PSEU</name>
<organism evidence="1 2">
    <name type="scientific">Lentzea albidocapillata subsp. violacea</name>
    <dbReference type="NCBI Taxonomy" id="128104"/>
    <lineage>
        <taxon>Bacteria</taxon>
        <taxon>Bacillati</taxon>
        <taxon>Actinomycetota</taxon>
        <taxon>Actinomycetes</taxon>
        <taxon>Pseudonocardiales</taxon>
        <taxon>Pseudonocardiaceae</taxon>
        <taxon>Lentzea</taxon>
    </lineage>
</organism>